<keyword evidence="10" id="KW-1185">Reference proteome</keyword>
<dbReference type="RefSeq" id="WP_006930377.1">
    <property type="nucleotide sequence ID" value="NZ_CM001402.1"/>
</dbReference>
<evidence type="ECO:0000313" key="11">
    <source>
        <dbReference type="Proteomes" id="UP000183868"/>
    </source>
</evidence>
<dbReference type="AlphaFoldDB" id="H1XVP9"/>
<organism evidence="9 10">
    <name type="scientific">Caldithrix abyssi DSM 13497</name>
    <dbReference type="NCBI Taxonomy" id="880073"/>
    <lineage>
        <taxon>Bacteria</taxon>
        <taxon>Pseudomonadati</taxon>
        <taxon>Calditrichota</taxon>
        <taxon>Calditrichia</taxon>
        <taxon>Calditrichales</taxon>
        <taxon>Calditrichaceae</taxon>
        <taxon>Caldithrix</taxon>
    </lineage>
</organism>
<comment type="similarity">
    <text evidence="6">Belongs to the peptidase M48 family.</text>
</comment>
<dbReference type="eggNOG" id="COG4784">
    <property type="taxonomic scope" value="Bacteria"/>
</dbReference>
<dbReference type="EMBL" id="CM001402">
    <property type="protein sequence ID" value="EHO42949.1"/>
    <property type="molecule type" value="Genomic_DNA"/>
</dbReference>
<dbReference type="PANTHER" id="PTHR22726:SF1">
    <property type="entry name" value="METALLOENDOPEPTIDASE OMA1, MITOCHONDRIAL"/>
    <property type="match status" value="1"/>
</dbReference>
<evidence type="ECO:0000313" key="9">
    <source>
        <dbReference type="EMBL" id="EHO42949.1"/>
    </source>
</evidence>
<dbReference type="Proteomes" id="UP000004671">
    <property type="component" value="Chromosome"/>
</dbReference>
<dbReference type="HOGENOM" id="CLU_1154725_0_0_0"/>
<dbReference type="PANTHER" id="PTHR22726">
    <property type="entry name" value="METALLOENDOPEPTIDASE OMA1"/>
    <property type="match status" value="1"/>
</dbReference>
<keyword evidence="3 6" id="KW-0378">Hydrolase</keyword>
<gene>
    <name evidence="8" type="ORF">Cabys_2248</name>
    <name evidence="9" type="ORF">Calab_3345</name>
</gene>
<evidence type="ECO:0000256" key="6">
    <source>
        <dbReference type="RuleBase" id="RU003983"/>
    </source>
</evidence>
<feature type="domain" description="Peptidase M48" evidence="7">
    <location>
        <begin position="68"/>
        <end position="236"/>
    </location>
</feature>
<dbReference type="Gene3D" id="3.30.2010.10">
    <property type="entry name" value="Metalloproteases ('zincins'), catalytic domain"/>
    <property type="match status" value="1"/>
</dbReference>
<evidence type="ECO:0000256" key="5">
    <source>
        <dbReference type="ARBA" id="ARBA00023049"/>
    </source>
</evidence>
<dbReference type="GO" id="GO:0051603">
    <property type="term" value="P:proteolysis involved in protein catabolic process"/>
    <property type="evidence" value="ECO:0007669"/>
    <property type="project" value="TreeGrafter"/>
</dbReference>
<keyword evidence="2" id="KW-0479">Metal-binding</keyword>
<keyword evidence="5 6" id="KW-0482">Metalloprotease</keyword>
<dbReference type="CDD" id="cd07324">
    <property type="entry name" value="M48C_Oma1-like"/>
    <property type="match status" value="1"/>
</dbReference>
<dbReference type="GO" id="GO:0016020">
    <property type="term" value="C:membrane"/>
    <property type="evidence" value="ECO:0007669"/>
    <property type="project" value="TreeGrafter"/>
</dbReference>
<keyword evidence="4 6" id="KW-0862">Zinc</keyword>
<evidence type="ECO:0000259" key="7">
    <source>
        <dbReference type="Pfam" id="PF01435"/>
    </source>
</evidence>
<dbReference type="OrthoDB" id="9810445at2"/>
<name>H1XVP9_CALAY</name>
<keyword evidence="1 6" id="KW-0645">Protease</keyword>
<protein>
    <submittedName>
        <fullName evidence="9">Peptidase M48 Ste24p</fullName>
    </submittedName>
    <submittedName>
        <fullName evidence="8">Peptidase family M48</fullName>
    </submittedName>
</protein>
<dbReference type="GO" id="GO:0046872">
    <property type="term" value="F:metal ion binding"/>
    <property type="evidence" value="ECO:0007669"/>
    <property type="project" value="UniProtKB-KW"/>
</dbReference>
<dbReference type="STRING" id="880073.Cabys_2248"/>
<reference evidence="9 10" key="1">
    <citation type="submission" date="2011-09" db="EMBL/GenBank/DDBJ databases">
        <title>The permanent draft genome of Caldithrix abyssi DSM 13497.</title>
        <authorList>
            <consortium name="US DOE Joint Genome Institute (JGI-PGF)"/>
            <person name="Lucas S."/>
            <person name="Han J."/>
            <person name="Lapidus A."/>
            <person name="Bruce D."/>
            <person name="Goodwin L."/>
            <person name="Pitluck S."/>
            <person name="Peters L."/>
            <person name="Kyrpides N."/>
            <person name="Mavromatis K."/>
            <person name="Ivanova N."/>
            <person name="Mikhailova N."/>
            <person name="Chertkov O."/>
            <person name="Detter J.C."/>
            <person name="Tapia R."/>
            <person name="Han C."/>
            <person name="Land M."/>
            <person name="Hauser L."/>
            <person name="Markowitz V."/>
            <person name="Cheng J.-F."/>
            <person name="Hugenholtz P."/>
            <person name="Woyke T."/>
            <person name="Wu D."/>
            <person name="Spring S."/>
            <person name="Brambilla E."/>
            <person name="Klenk H.-P."/>
            <person name="Eisen J.A."/>
        </authorList>
    </citation>
    <scope>NUCLEOTIDE SEQUENCE [LARGE SCALE GENOMIC DNA]</scope>
    <source>
        <strain evidence="9 10">DSM 13497</strain>
    </source>
</reference>
<dbReference type="Pfam" id="PF01435">
    <property type="entry name" value="Peptidase_M48"/>
    <property type="match status" value="1"/>
</dbReference>
<evidence type="ECO:0000313" key="8">
    <source>
        <dbReference type="EMBL" id="APF18997.1"/>
    </source>
</evidence>
<dbReference type="InParanoid" id="H1XVP9"/>
<dbReference type="KEGG" id="caby:Cabys_2248"/>
<proteinExistence type="inferred from homology"/>
<reference evidence="8 11" key="2">
    <citation type="submission" date="2016-11" db="EMBL/GenBank/DDBJ databases">
        <title>Genomic analysis of Caldithrix abyssi and proposal of a novel bacterial phylum Caldithrichaeota.</title>
        <authorList>
            <person name="Kublanov I."/>
            <person name="Sigalova O."/>
            <person name="Gavrilov S."/>
            <person name="Lebedinsky A."/>
            <person name="Ivanova N."/>
            <person name="Daum C."/>
            <person name="Reddy T."/>
            <person name="Klenk H.P."/>
            <person name="Goker M."/>
            <person name="Reva O."/>
            <person name="Miroshnichenko M."/>
            <person name="Kyprides N."/>
            <person name="Woyke T."/>
            <person name="Gelfand M."/>
        </authorList>
    </citation>
    <scope>NUCLEOTIDE SEQUENCE [LARGE SCALE GENOMIC DNA]</scope>
    <source>
        <strain evidence="8 11">LF13</strain>
    </source>
</reference>
<accession>H1XVP9</accession>
<dbReference type="GO" id="GO:0004222">
    <property type="term" value="F:metalloendopeptidase activity"/>
    <property type="evidence" value="ECO:0007669"/>
    <property type="project" value="InterPro"/>
</dbReference>
<dbReference type="FunCoup" id="H1XVP9">
    <property type="interactions" value="104"/>
</dbReference>
<dbReference type="Proteomes" id="UP000183868">
    <property type="component" value="Chromosome"/>
</dbReference>
<dbReference type="EMBL" id="CP018099">
    <property type="protein sequence ID" value="APF18997.1"/>
    <property type="molecule type" value="Genomic_DNA"/>
</dbReference>
<sequence>MADIFYKLGKRVGKSLAKGRYLYNSAFAPKTEALKAEYRLGSILAREIEAQNTVFDSPYHQLLLESLLKQLKTRVKNKERYFYIKILESDDLNAFALPGGFIFLTSALVQNIERDKDELAFVLSHEMVHIIARHPFKKMVTNYSMEALSKVFRSGSIAAVYGRDMIKKLINSQYSQSNEYYADEYGARLMYSAGFDPAGAIQLLQRFKRWKGNGDRFNYFASHPSIDERILHLKKLIKLK</sequence>
<dbReference type="InterPro" id="IPR001915">
    <property type="entry name" value="Peptidase_M48"/>
</dbReference>
<evidence type="ECO:0000256" key="3">
    <source>
        <dbReference type="ARBA" id="ARBA00022801"/>
    </source>
</evidence>
<evidence type="ECO:0000256" key="2">
    <source>
        <dbReference type="ARBA" id="ARBA00022723"/>
    </source>
</evidence>
<dbReference type="PaxDb" id="880073-Calab_3345"/>
<comment type="cofactor">
    <cofactor evidence="6">
        <name>Zn(2+)</name>
        <dbReference type="ChEBI" id="CHEBI:29105"/>
    </cofactor>
    <text evidence="6">Binds 1 zinc ion per subunit.</text>
</comment>
<evidence type="ECO:0000256" key="1">
    <source>
        <dbReference type="ARBA" id="ARBA00022670"/>
    </source>
</evidence>
<dbReference type="InterPro" id="IPR051156">
    <property type="entry name" value="Mito/Outer_Membr_Metalloprot"/>
</dbReference>
<evidence type="ECO:0000256" key="4">
    <source>
        <dbReference type="ARBA" id="ARBA00022833"/>
    </source>
</evidence>
<evidence type="ECO:0000313" key="10">
    <source>
        <dbReference type="Proteomes" id="UP000004671"/>
    </source>
</evidence>